<dbReference type="RefSeq" id="WP_238603006.1">
    <property type="nucleotide sequence ID" value="NZ_NIDE01000018.1"/>
</dbReference>
<name>A0A225DG02_9BACT</name>
<dbReference type="AlphaFoldDB" id="A0A225DG02"/>
<keyword evidence="1" id="KW-0282">Flagellum</keyword>
<evidence type="ECO:0000313" key="1">
    <source>
        <dbReference type="EMBL" id="OWK35325.1"/>
    </source>
</evidence>
<comment type="caution">
    <text evidence="1">The sequence shown here is derived from an EMBL/GenBank/DDBJ whole genome shotgun (WGS) entry which is preliminary data.</text>
</comment>
<dbReference type="Gene3D" id="2.180.10.10">
    <property type="entry name" value="RHS repeat-associated core"/>
    <property type="match status" value="1"/>
</dbReference>
<protein>
    <submittedName>
        <fullName evidence="1">Flagellar hook protein FlgE</fullName>
    </submittedName>
</protein>
<keyword evidence="1" id="KW-0969">Cilium</keyword>
<organism evidence="1 2">
    <name type="scientific">Fimbriiglobus ruber</name>
    <dbReference type="NCBI Taxonomy" id="1908690"/>
    <lineage>
        <taxon>Bacteria</taxon>
        <taxon>Pseudomonadati</taxon>
        <taxon>Planctomycetota</taxon>
        <taxon>Planctomycetia</taxon>
        <taxon>Gemmatales</taxon>
        <taxon>Gemmataceae</taxon>
        <taxon>Fimbriiglobus</taxon>
    </lineage>
</organism>
<keyword evidence="1" id="KW-0966">Cell projection</keyword>
<evidence type="ECO:0000313" key="2">
    <source>
        <dbReference type="Proteomes" id="UP000214646"/>
    </source>
</evidence>
<accession>A0A225DG02</accession>
<proteinExistence type="predicted"/>
<gene>
    <name evidence="1" type="ORF">FRUB_09486</name>
</gene>
<keyword evidence="2" id="KW-1185">Reference proteome</keyword>
<dbReference type="Proteomes" id="UP000214646">
    <property type="component" value="Unassembled WGS sequence"/>
</dbReference>
<dbReference type="EMBL" id="NIDE01000018">
    <property type="protein sequence ID" value="OWK35325.1"/>
    <property type="molecule type" value="Genomic_DNA"/>
</dbReference>
<reference evidence="2" key="1">
    <citation type="submission" date="2017-06" db="EMBL/GenBank/DDBJ databases">
        <title>Genome analysis of Fimbriiglobus ruber SP5, the first member of the order Planctomycetales with confirmed chitinolytic capability.</title>
        <authorList>
            <person name="Ravin N.V."/>
            <person name="Rakitin A.L."/>
            <person name="Ivanova A.A."/>
            <person name="Beletsky A.V."/>
            <person name="Kulichevskaya I.S."/>
            <person name="Mardanov A.V."/>
            <person name="Dedysh S.N."/>
        </authorList>
    </citation>
    <scope>NUCLEOTIDE SEQUENCE [LARGE SCALE GENOMIC DNA]</scope>
    <source>
        <strain evidence="2">SP5</strain>
    </source>
</reference>
<sequence>MRTYDAGGNLSTVTRQSATGFGWSTVGTTTYAYDADNRTTGITDSGAGGGALASYAYAYDVASRLTH</sequence>